<dbReference type="GO" id="GO:0030435">
    <property type="term" value="P:sporulation resulting in formation of a cellular spore"/>
    <property type="evidence" value="ECO:0007669"/>
    <property type="project" value="EnsemblFungi"/>
</dbReference>
<feature type="compositionally biased region" description="Low complexity" evidence="1">
    <location>
        <begin position="403"/>
        <end position="416"/>
    </location>
</feature>
<feature type="region of interest" description="Disordered" evidence="1">
    <location>
        <begin position="383"/>
        <end position="426"/>
    </location>
</feature>
<evidence type="ECO:0000256" key="1">
    <source>
        <dbReference type="SAM" id="MobiDB-lite"/>
    </source>
</evidence>
<dbReference type="AlphaFoldDB" id="A7TPS2"/>
<proteinExistence type="predicted"/>
<dbReference type="GO" id="GO:0036503">
    <property type="term" value="P:ERAD pathway"/>
    <property type="evidence" value="ECO:0007669"/>
    <property type="project" value="EnsemblFungi"/>
</dbReference>
<name>A7TPS2_VANPO</name>
<dbReference type="SMART" id="SM00166">
    <property type="entry name" value="UBX"/>
    <property type="match status" value="1"/>
</dbReference>
<dbReference type="OMA" id="FPDRTHI"/>
<evidence type="ECO:0000313" key="4">
    <source>
        <dbReference type="Proteomes" id="UP000000267"/>
    </source>
</evidence>
<dbReference type="Pfam" id="PF00789">
    <property type="entry name" value="UBX"/>
    <property type="match status" value="1"/>
</dbReference>
<sequence length="426" mass="47596">MSSVTITYHFDTLRTKVSPNASLNGVLLQSLQYFKLITEDHEAAKWCLLHANIPIALDIPFVFLNLPVGVKLKLDKKPNLSKVHGTDEPKLLKIKLQVPGSQPLVLSVNNKENLKKVINTLAQDQDWDLDPDTVSLQVFSKVLRYDELEAHSLESLGISTPTSLRLNIGGVKSLSKTEKPEVDVAKVIQTKEEETSMNAEMEDVSKHREVHKVSVYVPSNVSHISELANRDEEDELKVTIDHAKIYQHIVSRKAGTLGGPLLTKRLREQYERQGLPQKTKIVDCVIRVRFPDRTHIEVAFKPDDTMATVYSIVKGSLINEETEFILRLSHPYKLLENNDDKLTETLGFVAKTLLLFESDGKGPFIKKALVSNAKNIEEADDVKLDNNKSSTHVGNTVKTNQPNAKSSSGNSTSTGKVPKWLKLGKK</sequence>
<dbReference type="Gene3D" id="3.10.20.90">
    <property type="entry name" value="Phosphatidylinositol 3-kinase Catalytic Subunit, Chain A, domain 1"/>
    <property type="match status" value="2"/>
</dbReference>
<dbReference type="FunCoup" id="A7TPS2">
    <property type="interactions" value="51"/>
</dbReference>
<organism evidence="4">
    <name type="scientific">Vanderwaltozyma polyspora (strain ATCC 22028 / DSM 70294 / BCRC 21397 / CBS 2163 / NBRC 10782 / NRRL Y-8283 / UCD 57-17)</name>
    <name type="common">Kluyveromyces polysporus</name>
    <dbReference type="NCBI Taxonomy" id="436907"/>
    <lineage>
        <taxon>Eukaryota</taxon>
        <taxon>Fungi</taxon>
        <taxon>Dikarya</taxon>
        <taxon>Ascomycota</taxon>
        <taxon>Saccharomycotina</taxon>
        <taxon>Saccharomycetes</taxon>
        <taxon>Saccharomycetales</taxon>
        <taxon>Saccharomycetaceae</taxon>
        <taxon>Vanderwaltozyma</taxon>
    </lineage>
</organism>
<reference evidence="3 4" key="1">
    <citation type="journal article" date="2007" name="Proc. Natl. Acad. Sci. U.S.A.">
        <title>Independent sorting-out of thousands of duplicated gene pairs in two yeast species descended from a whole-genome duplication.</title>
        <authorList>
            <person name="Scannell D.R."/>
            <person name="Frank A.C."/>
            <person name="Conant G.C."/>
            <person name="Byrne K.P."/>
            <person name="Woolfit M."/>
            <person name="Wolfe K.H."/>
        </authorList>
    </citation>
    <scope>NUCLEOTIDE SEQUENCE [LARGE SCALE GENOMIC DNA]</scope>
    <source>
        <strain evidence="4">ATCC 22028 / DSM 70294 / BCRC 21397 / CBS 2163 / NBRC 10782 / NRRL Y-8283 / UCD 57-17</strain>
    </source>
</reference>
<dbReference type="EMBL" id="DS480447">
    <property type="protein sequence ID" value="EDO15723.1"/>
    <property type="molecule type" value="Genomic_DNA"/>
</dbReference>
<dbReference type="GeneID" id="5543826"/>
<dbReference type="GO" id="GO:0012506">
    <property type="term" value="C:vesicle membrane"/>
    <property type="evidence" value="ECO:0007669"/>
    <property type="project" value="TreeGrafter"/>
</dbReference>
<dbReference type="PANTHER" id="PTHR46467:SF1">
    <property type="entry name" value="TETHER CONTAINING UBX DOMAIN FOR GLUT4"/>
    <property type="match status" value="1"/>
</dbReference>
<accession>A7TPS2</accession>
<keyword evidence="4" id="KW-1185">Reference proteome</keyword>
<dbReference type="GO" id="GO:0044877">
    <property type="term" value="F:protein-containing complex binding"/>
    <property type="evidence" value="ECO:0007669"/>
    <property type="project" value="EnsemblFungi"/>
</dbReference>
<gene>
    <name evidence="3" type="ORF">Kpol_1073p9</name>
</gene>
<dbReference type="InterPro" id="IPR021569">
    <property type="entry name" value="TUG-UBL1"/>
</dbReference>
<dbReference type="Pfam" id="PF11470">
    <property type="entry name" value="TUG-UBL1"/>
    <property type="match status" value="1"/>
</dbReference>
<dbReference type="SUPFAM" id="SSF54236">
    <property type="entry name" value="Ubiquitin-like"/>
    <property type="match status" value="2"/>
</dbReference>
<dbReference type="GO" id="GO:0006886">
    <property type="term" value="P:intracellular protein transport"/>
    <property type="evidence" value="ECO:0007669"/>
    <property type="project" value="TreeGrafter"/>
</dbReference>
<feature type="compositionally biased region" description="Polar residues" evidence="1">
    <location>
        <begin position="387"/>
        <end position="402"/>
    </location>
</feature>
<dbReference type="KEGG" id="vpo:Kpol_1073p9"/>
<dbReference type="HOGENOM" id="CLU_667421_0_0_1"/>
<dbReference type="eggNOG" id="KOG2699">
    <property type="taxonomic scope" value="Eukaryota"/>
</dbReference>
<dbReference type="GO" id="GO:0005737">
    <property type="term" value="C:cytoplasm"/>
    <property type="evidence" value="ECO:0007669"/>
    <property type="project" value="TreeGrafter"/>
</dbReference>
<evidence type="ECO:0000313" key="3">
    <source>
        <dbReference type="EMBL" id="EDO15723.1"/>
    </source>
</evidence>
<dbReference type="OrthoDB" id="440781at2759"/>
<dbReference type="RefSeq" id="XP_001643581.1">
    <property type="nucleotide sequence ID" value="XM_001643531.1"/>
</dbReference>
<dbReference type="InterPro" id="IPR001012">
    <property type="entry name" value="UBX_dom"/>
</dbReference>
<dbReference type="PROSITE" id="PS50033">
    <property type="entry name" value="UBX"/>
    <property type="match status" value="1"/>
</dbReference>
<feature type="domain" description="UBX" evidence="2">
    <location>
        <begin position="279"/>
        <end position="356"/>
    </location>
</feature>
<evidence type="ECO:0000259" key="2">
    <source>
        <dbReference type="PROSITE" id="PS50033"/>
    </source>
</evidence>
<dbReference type="STRING" id="436907.A7TPS2"/>
<dbReference type="PANTHER" id="PTHR46467">
    <property type="entry name" value="TETHER CONTAINING UBX DOMAIN FOR GLUT4"/>
    <property type="match status" value="1"/>
</dbReference>
<dbReference type="InterPro" id="IPR029071">
    <property type="entry name" value="Ubiquitin-like_domsf"/>
</dbReference>
<dbReference type="GO" id="GO:0005634">
    <property type="term" value="C:nucleus"/>
    <property type="evidence" value="ECO:0007669"/>
    <property type="project" value="EnsemblFungi"/>
</dbReference>
<dbReference type="Proteomes" id="UP000000267">
    <property type="component" value="Unassembled WGS sequence"/>
</dbReference>
<dbReference type="PhylomeDB" id="A7TPS2"/>
<protein>
    <recommendedName>
        <fullName evidence="2">UBX domain-containing protein</fullName>
    </recommendedName>
</protein>
<dbReference type="InParanoid" id="A7TPS2"/>